<dbReference type="InterPro" id="IPR006143">
    <property type="entry name" value="RND_pump_MFP"/>
</dbReference>
<keyword evidence="9" id="KW-1185">Reference proteome</keyword>
<evidence type="ECO:0000256" key="5">
    <source>
        <dbReference type="SAM" id="SignalP"/>
    </source>
</evidence>
<comment type="caution">
    <text evidence="8">The sequence shown here is derived from an EMBL/GenBank/DDBJ whole genome shotgun (WGS) entry which is preliminary data.</text>
</comment>
<dbReference type="RefSeq" id="WP_198076895.1">
    <property type="nucleotide sequence ID" value="NZ_JAEDAE010000013.1"/>
</dbReference>
<feature type="chain" id="PRO_5046345255" evidence="5">
    <location>
        <begin position="22"/>
        <end position="392"/>
    </location>
</feature>
<proteinExistence type="inferred from homology"/>
<dbReference type="Gene3D" id="1.10.287.470">
    <property type="entry name" value="Helix hairpin bin"/>
    <property type="match status" value="1"/>
</dbReference>
<sequence length="392" mass="42529">MRYIPLCLVLLGLLSGCGSQEAPTDKEETAAAPGGEAAEKGPADRITLTTAEQQVGGVRLGSLTQRPMSGGLKVNGVLDVPPENLVSVSAPLGGFVDRTDLLQGSRVRAGQVLAVIRNPDFVQLQQDYLETLSQLKLARAEYERQGELYRQEVAPQKNFQRAQAEYEALQVKTNAQAARLRLAGLPIGGAIVSTATLRAPKGGFVKAVNVSIGQSVTPTDVLFEIVNPEHLHVELTVFEKDIPQVKENQLVRFSLGNDSLSRERTAHVYLISKTISDERTVRVHAHLDREDEQLLPGTFVRAVIETNRVTVPTLPEKAVVQYGAQSYVFVAADSAAAAGRATYRLVPVTRGVSEDGYTEFHLPTAEQGKPLRFVVEGAYALLGKLKNAEEEE</sequence>
<feature type="coiled-coil region" evidence="3">
    <location>
        <begin position="125"/>
        <end position="152"/>
    </location>
</feature>
<evidence type="ECO:0000256" key="1">
    <source>
        <dbReference type="ARBA" id="ARBA00009477"/>
    </source>
</evidence>
<evidence type="ECO:0000313" key="9">
    <source>
        <dbReference type="Proteomes" id="UP000625631"/>
    </source>
</evidence>
<feature type="region of interest" description="Disordered" evidence="4">
    <location>
        <begin position="20"/>
        <end position="43"/>
    </location>
</feature>
<name>A0ABS0QE40_9BACT</name>
<keyword evidence="2" id="KW-0813">Transport</keyword>
<protein>
    <submittedName>
        <fullName evidence="8">Efflux RND transporter periplasmic adaptor subunit</fullName>
    </submittedName>
</protein>
<dbReference type="SUPFAM" id="SSF111369">
    <property type="entry name" value="HlyD-like secretion proteins"/>
    <property type="match status" value="1"/>
</dbReference>
<dbReference type="Pfam" id="PF25954">
    <property type="entry name" value="Beta-barrel_RND_2"/>
    <property type="match status" value="1"/>
</dbReference>
<evidence type="ECO:0000256" key="2">
    <source>
        <dbReference type="ARBA" id="ARBA00022448"/>
    </source>
</evidence>
<dbReference type="PANTHER" id="PTHR30097:SF4">
    <property type="entry name" value="SLR6042 PROTEIN"/>
    <property type="match status" value="1"/>
</dbReference>
<evidence type="ECO:0000259" key="6">
    <source>
        <dbReference type="Pfam" id="PF25919"/>
    </source>
</evidence>
<dbReference type="Proteomes" id="UP000625631">
    <property type="component" value="Unassembled WGS sequence"/>
</dbReference>
<organism evidence="8 9">
    <name type="scientific">Hymenobacter negativus</name>
    <dbReference type="NCBI Taxonomy" id="2795026"/>
    <lineage>
        <taxon>Bacteria</taxon>
        <taxon>Pseudomonadati</taxon>
        <taxon>Bacteroidota</taxon>
        <taxon>Cytophagia</taxon>
        <taxon>Cytophagales</taxon>
        <taxon>Hymenobacteraceae</taxon>
        <taxon>Hymenobacter</taxon>
    </lineage>
</organism>
<dbReference type="InterPro" id="IPR058790">
    <property type="entry name" value="BSH_CusB"/>
</dbReference>
<evidence type="ECO:0000259" key="7">
    <source>
        <dbReference type="Pfam" id="PF25954"/>
    </source>
</evidence>
<gene>
    <name evidence="8" type="ORF">I7X13_20350</name>
</gene>
<dbReference type="EMBL" id="JAEDAE010000013">
    <property type="protein sequence ID" value="MBH8560424.1"/>
    <property type="molecule type" value="Genomic_DNA"/>
</dbReference>
<dbReference type="Gene3D" id="2.40.420.20">
    <property type="match status" value="1"/>
</dbReference>
<dbReference type="InterPro" id="IPR058792">
    <property type="entry name" value="Beta-barrel_RND_2"/>
</dbReference>
<evidence type="ECO:0000256" key="3">
    <source>
        <dbReference type="SAM" id="Coils"/>
    </source>
</evidence>
<reference evidence="8 9" key="1">
    <citation type="submission" date="2020-12" db="EMBL/GenBank/DDBJ databases">
        <title>Hymenobacter sp.</title>
        <authorList>
            <person name="Kim M.K."/>
        </authorList>
    </citation>
    <scope>NUCLEOTIDE SEQUENCE [LARGE SCALE GENOMIC DNA]</scope>
    <source>
        <strain evidence="8 9">BT442</strain>
    </source>
</reference>
<evidence type="ECO:0000313" key="8">
    <source>
        <dbReference type="EMBL" id="MBH8560424.1"/>
    </source>
</evidence>
<dbReference type="InterPro" id="IPR051909">
    <property type="entry name" value="MFP_Cation_Efflux"/>
</dbReference>
<feature type="domain" description="CusB-like beta-barrel" evidence="7">
    <location>
        <begin position="233"/>
        <end position="305"/>
    </location>
</feature>
<feature type="domain" description="CusB-like barrel-sandwich hybrid" evidence="6">
    <location>
        <begin position="87"/>
        <end position="225"/>
    </location>
</feature>
<evidence type="ECO:0000256" key="4">
    <source>
        <dbReference type="SAM" id="MobiDB-lite"/>
    </source>
</evidence>
<feature type="signal peptide" evidence="5">
    <location>
        <begin position="1"/>
        <end position="21"/>
    </location>
</feature>
<keyword evidence="3" id="KW-0175">Coiled coil</keyword>
<dbReference type="Pfam" id="PF25919">
    <property type="entry name" value="BSH_CusB"/>
    <property type="match status" value="1"/>
</dbReference>
<dbReference type="NCBIfam" id="TIGR01730">
    <property type="entry name" value="RND_mfp"/>
    <property type="match status" value="1"/>
</dbReference>
<accession>A0ABS0QE40</accession>
<dbReference type="PROSITE" id="PS51257">
    <property type="entry name" value="PROKAR_LIPOPROTEIN"/>
    <property type="match status" value="1"/>
</dbReference>
<dbReference type="Gene3D" id="2.40.50.100">
    <property type="match status" value="1"/>
</dbReference>
<keyword evidence="5" id="KW-0732">Signal</keyword>
<comment type="similarity">
    <text evidence="1">Belongs to the membrane fusion protein (MFP) (TC 8.A.1) family.</text>
</comment>
<dbReference type="PANTHER" id="PTHR30097">
    <property type="entry name" value="CATION EFFLUX SYSTEM PROTEIN CUSB"/>
    <property type="match status" value="1"/>
</dbReference>